<keyword evidence="2" id="KW-0175">Coiled coil</keyword>
<dbReference type="EMBL" id="KN822970">
    <property type="protein sequence ID" value="KIO30606.1"/>
    <property type="molecule type" value="Genomic_DNA"/>
</dbReference>
<organism evidence="5 6">
    <name type="scientific">Tulasnella calospora MUT 4182</name>
    <dbReference type="NCBI Taxonomy" id="1051891"/>
    <lineage>
        <taxon>Eukaryota</taxon>
        <taxon>Fungi</taxon>
        <taxon>Dikarya</taxon>
        <taxon>Basidiomycota</taxon>
        <taxon>Agaricomycotina</taxon>
        <taxon>Agaricomycetes</taxon>
        <taxon>Cantharellales</taxon>
        <taxon>Tulasnellaceae</taxon>
        <taxon>Tulasnella</taxon>
    </lineage>
</organism>
<feature type="repeat" description="TPR" evidence="1">
    <location>
        <begin position="394"/>
        <end position="427"/>
    </location>
</feature>
<evidence type="ECO:0000259" key="4">
    <source>
        <dbReference type="PROSITE" id="PS50011"/>
    </source>
</evidence>
<dbReference type="SUPFAM" id="SSF56112">
    <property type="entry name" value="Protein kinase-like (PK-like)"/>
    <property type="match status" value="1"/>
</dbReference>
<dbReference type="PROSITE" id="PS00108">
    <property type="entry name" value="PROTEIN_KINASE_ST"/>
    <property type="match status" value="1"/>
</dbReference>
<gene>
    <name evidence="5" type="ORF">M407DRAFT_20328</name>
</gene>
<dbReference type="GO" id="GO:0004672">
    <property type="term" value="F:protein kinase activity"/>
    <property type="evidence" value="ECO:0007669"/>
    <property type="project" value="InterPro"/>
</dbReference>
<evidence type="ECO:0000256" key="1">
    <source>
        <dbReference type="PROSITE-ProRule" id="PRU00339"/>
    </source>
</evidence>
<dbReference type="Pfam" id="PF13181">
    <property type="entry name" value="TPR_8"/>
    <property type="match status" value="1"/>
</dbReference>
<dbReference type="Pfam" id="PF07714">
    <property type="entry name" value="PK_Tyr_Ser-Thr"/>
    <property type="match status" value="2"/>
</dbReference>
<dbReference type="PANTHER" id="PTHR10098:SF108">
    <property type="entry name" value="TETRATRICOPEPTIDE REPEAT PROTEIN 28"/>
    <property type="match status" value="1"/>
</dbReference>
<reference evidence="5 6" key="1">
    <citation type="submission" date="2014-04" db="EMBL/GenBank/DDBJ databases">
        <authorList>
            <consortium name="DOE Joint Genome Institute"/>
            <person name="Kuo A."/>
            <person name="Girlanda M."/>
            <person name="Perotto S."/>
            <person name="Kohler A."/>
            <person name="Nagy L.G."/>
            <person name="Floudas D."/>
            <person name="Copeland A."/>
            <person name="Barry K.W."/>
            <person name="Cichocki N."/>
            <person name="Veneault-Fourrey C."/>
            <person name="LaButti K."/>
            <person name="Lindquist E.A."/>
            <person name="Lipzen A."/>
            <person name="Lundell T."/>
            <person name="Morin E."/>
            <person name="Murat C."/>
            <person name="Sun H."/>
            <person name="Tunlid A."/>
            <person name="Henrissat B."/>
            <person name="Grigoriev I.V."/>
            <person name="Hibbett D.S."/>
            <person name="Martin F."/>
            <person name="Nordberg H.P."/>
            <person name="Cantor M.N."/>
            <person name="Hua S.X."/>
        </authorList>
    </citation>
    <scope>NUCLEOTIDE SEQUENCE [LARGE SCALE GENOMIC DNA]</scope>
    <source>
        <strain evidence="5 6">MUT 4182</strain>
    </source>
</reference>
<dbReference type="Proteomes" id="UP000054248">
    <property type="component" value="Unassembled WGS sequence"/>
</dbReference>
<protein>
    <recommendedName>
        <fullName evidence="4">Protein kinase domain-containing protein</fullName>
    </recommendedName>
</protein>
<dbReference type="InterPro" id="IPR011990">
    <property type="entry name" value="TPR-like_helical_dom_sf"/>
</dbReference>
<feature type="domain" description="Protein kinase" evidence="4">
    <location>
        <begin position="58"/>
        <end position="379"/>
    </location>
</feature>
<dbReference type="SMART" id="SM00028">
    <property type="entry name" value="TPR"/>
    <property type="match status" value="11"/>
</dbReference>
<proteinExistence type="predicted"/>
<dbReference type="Gene3D" id="1.25.40.10">
    <property type="entry name" value="Tetratricopeptide repeat domain"/>
    <property type="match status" value="4"/>
</dbReference>
<keyword evidence="6" id="KW-1185">Reference proteome</keyword>
<evidence type="ECO:0000313" key="5">
    <source>
        <dbReference type="EMBL" id="KIO30606.1"/>
    </source>
</evidence>
<evidence type="ECO:0000313" key="6">
    <source>
        <dbReference type="Proteomes" id="UP000054248"/>
    </source>
</evidence>
<feature type="compositionally biased region" description="Basic and acidic residues" evidence="3">
    <location>
        <begin position="22"/>
        <end position="34"/>
    </location>
</feature>
<dbReference type="AlphaFoldDB" id="A0A0C3QQ80"/>
<dbReference type="Gene3D" id="1.10.510.10">
    <property type="entry name" value="Transferase(Phosphotransferase) domain 1"/>
    <property type="match status" value="1"/>
</dbReference>
<sequence length="902" mass="100768">MLQPTRGLVTGPGKRKLSPEGADEHGGSSQEPKRLKLSLRAVVEALSEWRMSAENLMFFDNNAQKKGGSADVTRAGAVISRPRGWDNRSRFIAQGVAVESVAVKKFRLADDTNRRTQAACFANELSLLSELYHENIVRLIGFVENAEEKVAWILLHWEGNGNCREFILSQDWVIPERLSLIHDVACGLEYLHSRDPPICHGDLKSLNVLVTSQNRAVITDFGSARKLGTHPRRQKETTVVGRATPAESTMSQAQGRGLHLVTLGECGTFITLTGPIYTLRWASPELLNEGPSSLASDMWAFAWICWEIMTGKLPFDDLNRESHIVLRVTKGNLPPVASHKEISQVRALCVMMTRCWEMEPASRPAAEEFEGSLSMMDRIVPSNRDRTKPENYSTELLCSLGYTKRNINKYEEAEDYFGRALRIARSAGNAVATANAIQGLKTVYCAQGKCLEAEALTTGAKEMYTLLGAEGKVAGAMCVLGEVYRIGSQYSKAEAMHNEAKDTFQRHGDEHGVADALLGLGDIDRRRREFLKAEALYEEAKEIYKRHGLNGKVAVATCNLGEIYCVREEYSKAEATYNEAKEICERLGDEQGVARAAWGLGEVYWLWKEYYGAEVMYEKAKEVCERLGDEQGVARAALGLGDAHSLRKAYSKAEAMFNEAKNICERFGDAKGVARAAWGLGEVHWHRKEYSEAEAMNNEAKETCERLGLKRGVADAARGLGDVLLGLGDIARRRREFPKAEALYEETKEIYKRQELNGKVAVATCNLGKIYRLREEYSKAEAMYNEAKEICERLGDERGVAYAACGLGEVHRFRKEYYEAQAMYSKAKEIRERLGDERGVAYAACGLGEVHRFLNEYSEAQAMYSKAKEICERLRNERGVAYAACGLGEVHRFRKEYSEAQA</sequence>
<dbReference type="STRING" id="1051891.A0A0C3QQ80"/>
<dbReference type="InterPro" id="IPR011009">
    <property type="entry name" value="Kinase-like_dom_sf"/>
</dbReference>
<dbReference type="InterPro" id="IPR019734">
    <property type="entry name" value="TPR_rpt"/>
</dbReference>
<accession>A0A0C3QQ80</accession>
<dbReference type="PROSITE" id="PS50011">
    <property type="entry name" value="PROTEIN_KINASE_DOM"/>
    <property type="match status" value="1"/>
</dbReference>
<dbReference type="OrthoDB" id="3242670at2759"/>
<dbReference type="InterPro" id="IPR008271">
    <property type="entry name" value="Ser/Thr_kinase_AS"/>
</dbReference>
<dbReference type="PANTHER" id="PTHR10098">
    <property type="entry name" value="RAPSYN-RELATED"/>
    <property type="match status" value="1"/>
</dbReference>
<feature type="coiled-coil region" evidence="2">
    <location>
        <begin position="770"/>
        <end position="797"/>
    </location>
</feature>
<evidence type="ECO:0000256" key="3">
    <source>
        <dbReference type="SAM" id="MobiDB-lite"/>
    </source>
</evidence>
<reference evidence="6" key="2">
    <citation type="submission" date="2015-01" db="EMBL/GenBank/DDBJ databases">
        <title>Evolutionary Origins and Diversification of the Mycorrhizal Mutualists.</title>
        <authorList>
            <consortium name="DOE Joint Genome Institute"/>
            <consortium name="Mycorrhizal Genomics Consortium"/>
            <person name="Kohler A."/>
            <person name="Kuo A."/>
            <person name="Nagy L.G."/>
            <person name="Floudas D."/>
            <person name="Copeland A."/>
            <person name="Barry K.W."/>
            <person name="Cichocki N."/>
            <person name="Veneault-Fourrey C."/>
            <person name="LaButti K."/>
            <person name="Lindquist E.A."/>
            <person name="Lipzen A."/>
            <person name="Lundell T."/>
            <person name="Morin E."/>
            <person name="Murat C."/>
            <person name="Riley R."/>
            <person name="Ohm R."/>
            <person name="Sun H."/>
            <person name="Tunlid A."/>
            <person name="Henrissat B."/>
            <person name="Grigoriev I.V."/>
            <person name="Hibbett D.S."/>
            <person name="Martin F."/>
        </authorList>
    </citation>
    <scope>NUCLEOTIDE SEQUENCE [LARGE SCALE GENOMIC DNA]</scope>
    <source>
        <strain evidence="6">MUT 4182</strain>
    </source>
</reference>
<dbReference type="HOGENOM" id="CLU_000288_7_37_1"/>
<dbReference type="PROSITE" id="PS50005">
    <property type="entry name" value="TPR"/>
    <property type="match status" value="1"/>
</dbReference>
<name>A0A0C3QQ80_9AGAM</name>
<feature type="non-terminal residue" evidence="5">
    <location>
        <position position="902"/>
    </location>
</feature>
<dbReference type="GO" id="GO:0005524">
    <property type="term" value="F:ATP binding"/>
    <property type="evidence" value="ECO:0007669"/>
    <property type="project" value="InterPro"/>
</dbReference>
<dbReference type="SUPFAM" id="SSF48452">
    <property type="entry name" value="TPR-like"/>
    <property type="match status" value="3"/>
</dbReference>
<dbReference type="InterPro" id="IPR001245">
    <property type="entry name" value="Ser-Thr/Tyr_kinase_cat_dom"/>
</dbReference>
<dbReference type="Pfam" id="PF13424">
    <property type="entry name" value="TPR_12"/>
    <property type="match status" value="4"/>
</dbReference>
<feature type="region of interest" description="Disordered" evidence="3">
    <location>
        <begin position="1"/>
        <end position="34"/>
    </location>
</feature>
<dbReference type="SMART" id="SM00220">
    <property type="entry name" value="S_TKc"/>
    <property type="match status" value="1"/>
</dbReference>
<dbReference type="InterPro" id="IPR000719">
    <property type="entry name" value="Prot_kinase_dom"/>
</dbReference>
<evidence type="ECO:0000256" key="2">
    <source>
        <dbReference type="SAM" id="Coils"/>
    </source>
</evidence>
<keyword evidence="1" id="KW-0802">TPR repeat</keyword>